<gene>
    <name evidence="1" type="ORF">F6J89_28005</name>
</gene>
<evidence type="ECO:0000313" key="1">
    <source>
        <dbReference type="EMBL" id="NER31356.1"/>
    </source>
</evidence>
<dbReference type="EMBL" id="JAAHFQ010000793">
    <property type="protein sequence ID" value="NER31356.1"/>
    <property type="molecule type" value="Genomic_DNA"/>
</dbReference>
<accession>A0A6B3NCS7</accession>
<dbReference type="AlphaFoldDB" id="A0A6B3NCS7"/>
<reference evidence="1" key="1">
    <citation type="submission" date="2019-11" db="EMBL/GenBank/DDBJ databases">
        <title>Genomic insights into an expanded diversity of filamentous marine cyanobacteria reveals the extraordinary biosynthetic potential of Moorea and Okeania.</title>
        <authorList>
            <person name="Ferreira Leao T."/>
            <person name="Wang M."/>
            <person name="Moss N."/>
            <person name="Da Silva R."/>
            <person name="Sanders J."/>
            <person name="Nurk S."/>
            <person name="Gurevich A."/>
            <person name="Humphrey G."/>
            <person name="Reher R."/>
            <person name="Zhu Q."/>
            <person name="Belda-Ferre P."/>
            <person name="Glukhov E."/>
            <person name="Rex R."/>
            <person name="Dorrestein P.C."/>
            <person name="Knight R."/>
            <person name="Pevzner P."/>
            <person name="Gerwick W.H."/>
            <person name="Gerwick L."/>
        </authorList>
    </citation>
    <scope>NUCLEOTIDE SEQUENCE</scope>
    <source>
        <strain evidence="1">SIO1C4</strain>
    </source>
</reference>
<proteinExistence type="predicted"/>
<comment type="caution">
    <text evidence="1">The sequence shown here is derived from an EMBL/GenBank/DDBJ whole genome shotgun (WGS) entry which is preliminary data.</text>
</comment>
<organism evidence="1">
    <name type="scientific">Symploca sp. SIO1C4</name>
    <dbReference type="NCBI Taxonomy" id="2607765"/>
    <lineage>
        <taxon>Bacteria</taxon>
        <taxon>Bacillati</taxon>
        <taxon>Cyanobacteriota</taxon>
        <taxon>Cyanophyceae</taxon>
        <taxon>Coleofasciculales</taxon>
        <taxon>Coleofasciculaceae</taxon>
        <taxon>Symploca</taxon>
    </lineage>
</organism>
<sequence length="48" mass="5248">MNQNFLRLPLIQYNSTNSPLHKDAAQLGGGVSHRFDATAHHGLDPFGC</sequence>
<name>A0A6B3NCS7_9CYAN</name>
<protein>
    <submittedName>
        <fullName evidence="1">Uncharacterized protein</fullName>
    </submittedName>
</protein>